<dbReference type="OrthoDB" id="9808637at2"/>
<feature type="transmembrane region" description="Helical" evidence="5">
    <location>
        <begin position="149"/>
        <end position="170"/>
    </location>
</feature>
<reference evidence="6 7" key="1">
    <citation type="submission" date="2019-07" db="EMBL/GenBank/DDBJ databases">
        <title>Whole genome shotgun sequence of Acetobacter oeni NBRC 105207.</title>
        <authorList>
            <person name="Hosoyama A."/>
            <person name="Uohara A."/>
            <person name="Ohji S."/>
            <person name="Ichikawa N."/>
        </authorList>
    </citation>
    <scope>NUCLEOTIDE SEQUENCE [LARGE SCALE GENOMIC DNA]</scope>
    <source>
        <strain evidence="6 7">NBRC 105207</strain>
    </source>
</reference>
<evidence type="ECO:0000256" key="3">
    <source>
        <dbReference type="ARBA" id="ARBA00022989"/>
    </source>
</evidence>
<dbReference type="RefSeq" id="WP_146890859.1">
    <property type="nucleotide sequence ID" value="NZ_BJYG01000041.1"/>
</dbReference>
<dbReference type="Pfam" id="PF02600">
    <property type="entry name" value="DsbB"/>
    <property type="match status" value="1"/>
</dbReference>
<evidence type="ECO:0000256" key="4">
    <source>
        <dbReference type="ARBA" id="ARBA00023136"/>
    </source>
</evidence>
<dbReference type="GO" id="GO:0016020">
    <property type="term" value="C:membrane"/>
    <property type="evidence" value="ECO:0007669"/>
    <property type="project" value="UniProtKB-SubCell"/>
</dbReference>
<evidence type="ECO:0000256" key="1">
    <source>
        <dbReference type="ARBA" id="ARBA00004141"/>
    </source>
</evidence>
<dbReference type="EMBL" id="BJYG01000041">
    <property type="protein sequence ID" value="GEN64417.1"/>
    <property type="molecule type" value="Genomic_DNA"/>
</dbReference>
<dbReference type="SUPFAM" id="SSF158442">
    <property type="entry name" value="DsbB-like"/>
    <property type="match status" value="1"/>
</dbReference>
<evidence type="ECO:0000256" key="5">
    <source>
        <dbReference type="SAM" id="Phobius"/>
    </source>
</evidence>
<dbReference type="InterPro" id="IPR003752">
    <property type="entry name" value="DiS_bond_form_DsbB/BdbC"/>
</dbReference>
<evidence type="ECO:0000313" key="6">
    <source>
        <dbReference type="EMBL" id="GEN64417.1"/>
    </source>
</evidence>
<keyword evidence="4 5" id="KW-0472">Membrane</keyword>
<keyword evidence="7" id="KW-1185">Reference proteome</keyword>
<keyword evidence="3 5" id="KW-1133">Transmembrane helix</keyword>
<proteinExistence type="predicted"/>
<dbReference type="InterPro" id="IPR023380">
    <property type="entry name" value="DsbB-like_sf"/>
</dbReference>
<dbReference type="AlphaFoldDB" id="A0A511XNA1"/>
<dbReference type="GO" id="GO:0015035">
    <property type="term" value="F:protein-disulfide reductase activity"/>
    <property type="evidence" value="ECO:0007669"/>
    <property type="project" value="InterPro"/>
</dbReference>
<feature type="transmembrane region" description="Helical" evidence="5">
    <location>
        <begin position="20"/>
        <end position="40"/>
    </location>
</feature>
<organism evidence="6 7">
    <name type="scientific">Acetobacter oeni</name>
    <dbReference type="NCBI Taxonomy" id="304077"/>
    <lineage>
        <taxon>Bacteria</taxon>
        <taxon>Pseudomonadati</taxon>
        <taxon>Pseudomonadota</taxon>
        <taxon>Alphaproteobacteria</taxon>
        <taxon>Acetobacterales</taxon>
        <taxon>Acetobacteraceae</taxon>
        <taxon>Acetobacter</taxon>
    </lineage>
</organism>
<evidence type="ECO:0008006" key="8">
    <source>
        <dbReference type="Google" id="ProtNLM"/>
    </source>
</evidence>
<dbReference type="GO" id="GO:0006457">
    <property type="term" value="P:protein folding"/>
    <property type="evidence" value="ECO:0007669"/>
    <property type="project" value="InterPro"/>
</dbReference>
<sequence>MRLQPRRRIFRRTVPGPVRLPNLLLIVAAAAAFLMVWWVQDVRGIMPCELCLWERWPWRALLVIGIAGLIVPRKLARGVAWLGVLPLLADIGLSILHAGVEWKFWQSPLPECRAPQLHGSTLAERLASMPLKPGKPCDSPTYLVDWLPVSMTVVEGLAALVVLALLIVLLRVRASGGRKTG</sequence>
<evidence type="ECO:0000313" key="7">
    <source>
        <dbReference type="Proteomes" id="UP000321746"/>
    </source>
</evidence>
<comment type="caution">
    <text evidence="6">The sequence shown here is derived from an EMBL/GenBank/DDBJ whole genome shotgun (WGS) entry which is preliminary data.</text>
</comment>
<feature type="transmembrane region" description="Helical" evidence="5">
    <location>
        <begin position="56"/>
        <end position="72"/>
    </location>
</feature>
<dbReference type="Proteomes" id="UP000321746">
    <property type="component" value="Unassembled WGS sequence"/>
</dbReference>
<accession>A0A511XNA1</accession>
<comment type="subcellular location">
    <subcellularLocation>
        <location evidence="1">Membrane</location>
        <topology evidence="1">Multi-pass membrane protein</topology>
    </subcellularLocation>
</comment>
<evidence type="ECO:0000256" key="2">
    <source>
        <dbReference type="ARBA" id="ARBA00022692"/>
    </source>
</evidence>
<keyword evidence="2 5" id="KW-0812">Transmembrane</keyword>
<protein>
    <recommendedName>
        <fullName evidence="8">Disulfide bond formation protein B</fullName>
    </recommendedName>
</protein>
<name>A0A511XNA1_9PROT</name>
<feature type="transmembrane region" description="Helical" evidence="5">
    <location>
        <begin position="79"/>
        <end position="100"/>
    </location>
</feature>
<gene>
    <name evidence="6" type="ORF">AOE01nite_26410</name>
</gene>
<dbReference type="Gene3D" id="1.20.1550.10">
    <property type="entry name" value="DsbB-like"/>
    <property type="match status" value="1"/>
</dbReference>